<feature type="transmembrane region" description="Helical" evidence="6">
    <location>
        <begin position="200"/>
        <end position="223"/>
    </location>
</feature>
<feature type="transmembrane region" description="Helical" evidence="6">
    <location>
        <begin position="285"/>
        <end position="305"/>
    </location>
</feature>
<feature type="transmembrane region" description="Helical" evidence="6">
    <location>
        <begin position="140"/>
        <end position="162"/>
    </location>
</feature>
<sequence length="460" mass="51028">MIRTSWHQIALYGALTMLQKGLGFILLPITTRYLSVAEYGTLELIIITLTLASLFEISAGALPKLAADSKQGLLATAVKLSSGYGLLVALACLALIAVNPVQIYHAVTWYQGSLIAVCVWLMMMLYPVQVWLRIQNRADHYCMVVAAQTLTQAVGTLSALFLGWGIDGILMASVAANLTALVIGLYLLRTQWRLPMCRQLIGQIVSYQSSLIGASLALFVMYGLDRMVISHWLGAETLAHYGIMLKLTEAIAVGFAVFELWWGPKRYELAQSKAGQARIVVVHQVVLVLLMASLLIVCAIAEPILRWLLPAEYLLGLAWLPALLIMLGFRLATSVLDFGCYTQQRPIWLPRINAAFAAMAIGLYMWVVPIWSIEGLLLANVVVYGTRLVVFSWVSQRIFKLDYPMLSMVVSMTMCCLCLASWGWLPSWISLLIAAFWLLTTMMLMLRRYASPPDRNSALN</sequence>
<feature type="transmembrane region" description="Helical" evidence="6">
    <location>
        <begin position="9"/>
        <end position="29"/>
    </location>
</feature>
<name>A0ABS7EJU2_9GAMM</name>
<evidence type="ECO:0000256" key="2">
    <source>
        <dbReference type="ARBA" id="ARBA00022475"/>
    </source>
</evidence>
<dbReference type="InterPro" id="IPR002797">
    <property type="entry name" value="Polysacc_synth"/>
</dbReference>
<keyword evidence="5 6" id="KW-0472">Membrane</keyword>
<dbReference type="PANTHER" id="PTHR30250:SF11">
    <property type="entry name" value="O-ANTIGEN TRANSPORTER-RELATED"/>
    <property type="match status" value="1"/>
</dbReference>
<reference evidence="7" key="1">
    <citation type="submission" date="2021-07" db="EMBL/GenBank/DDBJ databases">
        <title>Neiella marina sp. nov., isolated from the intestinal content of sea cucumber Apostichopus japonicus.</title>
        <authorList>
            <person name="Bai X."/>
        </authorList>
    </citation>
    <scope>NUCLEOTIDE SEQUENCE</scope>
    <source>
        <strain evidence="7">126</strain>
    </source>
</reference>
<keyword evidence="8" id="KW-1185">Reference proteome</keyword>
<comment type="subcellular location">
    <subcellularLocation>
        <location evidence="1">Cell membrane</location>
        <topology evidence="1">Multi-pass membrane protein</topology>
    </subcellularLocation>
</comment>
<evidence type="ECO:0000256" key="4">
    <source>
        <dbReference type="ARBA" id="ARBA00022989"/>
    </source>
</evidence>
<proteinExistence type="predicted"/>
<evidence type="ECO:0000256" key="3">
    <source>
        <dbReference type="ARBA" id="ARBA00022692"/>
    </source>
</evidence>
<feature type="transmembrane region" description="Helical" evidence="6">
    <location>
        <begin position="168"/>
        <end position="188"/>
    </location>
</feature>
<protein>
    <submittedName>
        <fullName evidence="7">Oligosaccharide flippase family protein</fullName>
    </submittedName>
</protein>
<feature type="transmembrane region" description="Helical" evidence="6">
    <location>
        <begin position="41"/>
        <end position="62"/>
    </location>
</feature>
<dbReference type="RefSeq" id="WP_220105107.1">
    <property type="nucleotide sequence ID" value="NZ_JAHZSS010000023.1"/>
</dbReference>
<feature type="transmembrane region" description="Helical" evidence="6">
    <location>
        <begin position="377"/>
        <end position="394"/>
    </location>
</feature>
<feature type="transmembrane region" description="Helical" evidence="6">
    <location>
        <begin position="83"/>
        <end position="103"/>
    </location>
</feature>
<organism evidence="7 8">
    <name type="scientific">Neiella holothuriorum</name>
    <dbReference type="NCBI Taxonomy" id="2870530"/>
    <lineage>
        <taxon>Bacteria</taxon>
        <taxon>Pseudomonadati</taxon>
        <taxon>Pseudomonadota</taxon>
        <taxon>Gammaproteobacteria</taxon>
        <taxon>Alteromonadales</taxon>
        <taxon>Echinimonadaceae</taxon>
        <taxon>Neiella</taxon>
    </lineage>
</organism>
<dbReference type="InterPro" id="IPR050833">
    <property type="entry name" value="Poly_Biosynth_Transport"/>
</dbReference>
<accession>A0ABS7EJU2</accession>
<evidence type="ECO:0000256" key="1">
    <source>
        <dbReference type="ARBA" id="ARBA00004651"/>
    </source>
</evidence>
<evidence type="ECO:0000256" key="6">
    <source>
        <dbReference type="SAM" id="Phobius"/>
    </source>
</evidence>
<dbReference type="EMBL" id="JAHZSS010000023">
    <property type="protein sequence ID" value="MBW8192485.1"/>
    <property type="molecule type" value="Genomic_DNA"/>
</dbReference>
<evidence type="ECO:0000256" key="5">
    <source>
        <dbReference type="ARBA" id="ARBA00023136"/>
    </source>
</evidence>
<evidence type="ECO:0000313" key="8">
    <source>
        <dbReference type="Proteomes" id="UP001166251"/>
    </source>
</evidence>
<keyword evidence="3 6" id="KW-0812">Transmembrane</keyword>
<keyword evidence="4 6" id="KW-1133">Transmembrane helix</keyword>
<feature type="transmembrane region" description="Helical" evidence="6">
    <location>
        <begin position="109"/>
        <end position="128"/>
    </location>
</feature>
<dbReference type="Proteomes" id="UP001166251">
    <property type="component" value="Unassembled WGS sequence"/>
</dbReference>
<dbReference type="Pfam" id="PF01943">
    <property type="entry name" value="Polysacc_synt"/>
    <property type="match status" value="1"/>
</dbReference>
<keyword evidence="2" id="KW-1003">Cell membrane</keyword>
<gene>
    <name evidence="7" type="ORF">K0504_15710</name>
</gene>
<feature type="transmembrane region" description="Helical" evidence="6">
    <location>
        <begin position="352"/>
        <end position="371"/>
    </location>
</feature>
<comment type="caution">
    <text evidence="7">The sequence shown here is derived from an EMBL/GenBank/DDBJ whole genome shotgun (WGS) entry which is preliminary data.</text>
</comment>
<dbReference type="PANTHER" id="PTHR30250">
    <property type="entry name" value="PST FAMILY PREDICTED COLANIC ACID TRANSPORTER"/>
    <property type="match status" value="1"/>
</dbReference>
<feature type="transmembrane region" description="Helical" evidence="6">
    <location>
        <begin position="243"/>
        <end position="264"/>
    </location>
</feature>
<feature type="transmembrane region" description="Helical" evidence="6">
    <location>
        <begin position="317"/>
        <end position="340"/>
    </location>
</feature>
<evidence type="ECO:0000313" key="7">
    <source>
        <dbReference type="EMBL" id="MBW8192485.1"/>
    </source>
</evidence>